<name>A0ABW1RH76_9LACO</name>
<accession>A0ABW1RH76</accession>
<keyword evidence="2" id="KW-1185">Reference proteome</keyword>
<gene>
    <name evidence="1" type="ORF">ACFQGP_07830</name>
</gene>
<dbReference type="RefSeq" id="WP_125552547.1">
    <property type="nucleotide sequence ID" value="NZ_JBHSSL010000042.1"/>
</dbReference>
<proteinExistence type="predicted"/>
<evidence type="ECO:0000313" key="1">
    <source>
        <dbReference type="EMBL" id="MFC6170484.1"/>
    </source>
</evidence>
<comment type="caution">
    <text evidence="1">The sequence shown here is derived from an EMBL/GenBank/DDBJ whole genome shotgun (WGS) entry which is preliminary data.</text>
</comment>
<sequence length="67" mass="7821">MKHWRITLTLCDGLLHKEVYEVELPEYEPVGFDHGWFYIGQSYAVAERLVIGYKIEEIARHGGNRAD</sequence>
<evidence type="ECO:0000313" key="2">
    <source>
        <dbReference type="Proteomes" id="UP001596289"/>
    </source>
</evidence>
<protein>
    <submittedName>
        <fullName evidence="1">Uncharacterized protein</fullName>
    </submittedName>
</protein>
<dbReference type="EMBL" id="JBHSSL010000042">
    <property type="protein sequence ID" value="MFC6170484.1"/>
    <property type="molecule type" value="Genomic_DNA"/>
</dbReference>
<organism evidence="1 2">
    <name type="scientific">Loigolactobacillus jiayinensis</name>
    <dbReference type="NCBI Taxonomy" id="2486016"/>
    <lineage>
        <taxon>Bacteria</taxon>
        <taxon>Bacillati</taxon>
        <taxon>Bacillota</taxon>
        <taxon>Bacilli</taxon>
        <taxon>Lactobacillales</taxon>
        <taxon>Lactobacillaceae</taxon>
        <taxon>Loigolactobacillus</taxon>
    </lineage>
</organism>
<dbReference type="Proteomes" id="UP001596289">
    <property type="component" value="Unassembled WGS sequence"/>
</dbReference>
<reference evidence="2" key="1">
    <citation type="journal article" date="2019" name="Int. J. Syst. Evol. Microbiol.">
        <title>The Global Catalogue of Microorganisms (GCM) 10K type strain sequencing project: providing services to taxonomists for standard genome sequencing and annotation.</title>
        <authorList>
            <consortium name="The Broad Institute Genomics Platform"/>
            <consortium name="The Broad Institute Genome Sequencing Center for Infectious Disease"/>
            <person name="Wu L."/>
            <person name="Ma J."/>
        </authorList>
    </citation>
    <scope>NUCLEOTIDE SEQUENCE [LARGE SCALE GENOMIC DNA]</scope>
    <source>
        <strain evidence="2">CCM 8904</strain>
    </source>
</reference>